<reference evidence="4" key="1">
    <citation type="journal article" date="2017" name="Proc. Natl. Acad. Sci. U.S.A.">
        <title>Simulation of Deepwater Horizon oil plume reveals substrate specialization within a complex community of hydrocarbon degraders.</title>
        <authorList>
            <person name="Hu P."/>
            <person name="Dubinsky E.A."/>
            <person name="Probst A.J."/>
            <person name="Wang J."/>
            <person name="Sieber C.M.K."/>
            <person name="Tom L.M."/>
            <person name="Gardinali P."/>
            <person name="Banfield J.F."/>
            <person name="Atlas R.M."/>
            <person name="Andersen G.L."/>
        </authorList>
    </citation>
    <scope>NUCLEOTIDE SEQUENCE [LARGE SCALE GENOMIC DNA]</scope>
</reference>
<dbReference type="PANTHER" id="PTHR47894:SF1">
    <property type="entry name" value="HTH-TYPE TRANSCRIPTIONAL REGULATOR VQSM"/>
    <property type="match status" value="1"/>
</dbReference>
<dbReference type="Proteomes" id="UP000227088">
    <property type="component" value="Unassembled WGS sequence"/>
</dbReference>
<gene>
    <name evidence="3" type="ORF">A9R00_08485</name>
</gene>
<dbReference type="GO" id="GO:0005829">
    <property type="term" value="C:cytosol"/>
    <property type="evidence" value="ECO:0007669"/>
    <property type="project" value="TreeGrafter"/>
</dbReference>
<feature type="non-terminal residue" evidence="3">
    <location>
        <position position="136"/>
    </location>
</feature>
<dbReference type="EMBL" id="MABE01000489">
    <property type="protein sequence ID" value="OUS39955.1"/>
    <property type="molecule type" value="Genomic_DNA"/>
</dbReference>
<dbReference type="GO" id="GO:0000976">
    <property type="term" value="F:transcription cis-regulatory region binding"/>
    <property type="evidence" value="ECO:0007669"/>
    <property type="project" value="TreeGrafter"/>
</dbReference>
<feature type="domain" description="HTH-type transcriptional regulator AraC-type N-terminal" evidence="2">
    <location>
        <begin position="28"/>
        <end position="131"/>
    </location>
</feature>
<organism evidence="3 4">
    <name type="scientific">Oleispira antarctica</name>
    <dbReference type="NCBI Taxonomy" id="188908"/>
    <lineage>
        <taxon>Bacteria</taxon>
        <taxon>Pseudomonadati</taxon>
        <taxon>Pseudomonadota</taxon>
        <taxon>Gammaproteobacteria</taxon>
        <taxon>Oceanospirillales</taxon>
        <taxon>Oceanospirillaceae</taxon>
        <taxon>Oleispira</taxon>
    </lineage>
</organism>
<evidence type="ECO:0000313" key="4">
    <source>
        <dbReference type="Proteomes" id="UP000227088"/>
    </source>
</evidence>
<evidence type="ECO:0000256" key="1">
    <source>
        <dbReference type="ARBA" id="ARBA00023125"/>
    </source>
</evidence>
<evidence type="ECO:0000259" key="2">
    <source>
        <dbReference type="Pfam" id="PF12625"/>
    </source>
</evidence>
<name>A0A1Y5HYR3_OLEAN</name>
<dbReference type="AlphaFoldDB" id="A0A1Y5HYR3"/>
<proteinExistence type="predicted"/>
<dbReference type="InterPro" id="IPR032687">
    <property type="entry name" value="AraC-type_N"/>
</dbReference>
<dbReference type="Pfam" id="PF12625">
    <property type="entry name" value="Arabinose_bd"/>
    <property type="match status" value="1"/>
</dbReference>
<protein>
    <recommendedName>
        <fullName evidence="2">HTH-type transcriptional regulator AraC-type N-terminal domain-containing protein</fullName>
    </recommendedName>
</protein>
<comment type="caution">
    <text evidence="3">The sequence shown here is derived from an EMBL/GenBank/DDBJ whole genome shotgun (WGS) entry which is preliminary data.</text>
</comment>
<keyword evidence="1" id="KW-0238">DNA-binding</keyword>
<accession>A0A1Y5HYR3</accession>
<evidence type="ECO:0000313" key="3">
    <source>
        <dbReference type="EMBL" id="OUS39955.1"/>
    </source>
</evidence>
<sequence>MNPTSSHHRAFLTTDYLTQLISLLKEQGFAIADILNQSQLREEDFQQNSRISPMQYQQIVENAMSLSQDPLLGIKHGQGLNISSHGFVGFAAMAADDLGQALSLAIRYARTRTLLADIRFHKQDDSAVIQVNRLAS</sequence>
<dbReference type="PANTHER" id="PTHR47894">
    <property type="entry name" value="HTH-TYPE TRANSCRIPTIONAL REGULATOR GADX"/>
    <property type="match status" value="1"/>
</dbReference>
<dbReference type="GO" id="GO:0003700">
    <property type="term" value="F:DNA-binding transcription factor activity"/>
    <property type="evidence" value="ECO:0007669"/>
    <property type="project" value="TreeGrafter"/>
</dbReference>